<gene>
    <name evidence="2" type="ORF">FB562_2188</name>
</gene>
<protein>
    <submittedName>
        <fullName evidence="2">Uncharacterized protein</fullName>
    </submittedName>
</protein>
<keyword evidence="1" id="KW-0812">Transmembrane</keyword>
<name>A0A542YFD0_9MICO</name>
<dbReference type="OrthoDB" id="5122100at2"/>
<keyword evidence="1" id="KW-1133">Transmembrane helix</keyword>
<organism evidence="2 3">
    <name type="scientific">Homoserinimonas aerilata</name>
    <dbReference type="NCBI Taxonomy" id="1162970"/>
    <lineage>
        <taxon>Bacteria</taxon>
        <taxon>Bacillati</taxon>
        <taxon>Actinomycetota</taxon>
        <taxon>Actinomycetes</taxon>
        <taxon>Micrococcales</taxon>
        <taxon>Microbacteriaceae</taxon>
        <taxon>Homoserinimonas</taxon>
    </lineage>
</organism>
<comment type="caution">
    <text evidence="2">The sequence shown here is derived from an EMBL/GenBank/DDBJ whole genome shotgun (WGS) entry which is preliminary data.</text>
</comment>
<evidence type="ECO:0000313" key="2">
    <source>
        <dbReference type="EMBL" id="TQL46664.1"/>
    </source>
</evidence>
<reference evidence="2 3" key="1">
    <citation type="submission" date="2019-06" db="EMBL/GenBank/DDBJ databases">
        <title>Sequencing the genomes of 1000 actinobacteria strains.</title>
        <authorList>
            <person name="Klenk H.-P."/>
        </authorList>
    </citation>
    <scope>NUCLEOTIDE SEQUENCE [LARGE SCALE GENOMIC DNA]</scope>
    <source>
        <strain evidence="2 3">DSM 26477</strain>
    </source>
</reference>
<feature type="transmembrane region" description="Helical" evidence="1">
    <location>
        <begin position="6"/>
        <end position="26"/>
    </location>
</feature>
<dbReference type="Proteomes" id="UP000317998">
    <property type="component" value="Unassembled WGS sequence"/>
</dbReference>
<keyword evidence="1" id="KW-0472">Membrane</keyword>
<dbReference type="EMBL" id="VFOM01000002">
    <property type="protein sequence ID" value="TQL46664.1"/>
    <property type="molecule type" value="Genomic_DNA"/>
</dbReference>
<dbReference type="RefSeq" id="WP_141881315.1">
    <property type="nucleotide sequence ID" value="NZ_VFOM01000002.1"/>
</dbReference>
<evidence type="ECO:0000313" key="3">
    <source>
        <dbReference type="Proteomes" id="UP000317998"/>
    </source>
</evidence>
<dbReference type="AlphaFoldDB" id="A0A542YFD0"/>
<accession>A0A542YFD0</accession>
<evidence type="ECO:0000256" key="1">
    <source>
        <dbReference type="SAM" id="Phobius"/>
    </source>
</evidence>
<sequence>MPEWLITSLIGLAIAVVGSGGVWLGAISSGRAVKKSGENSLIDQLQEELSTYRNDAGRRATAQDERLNRLEKHNDGYRAHIHDLRSHIWDGKQPPPPEWPADLPR</sequence>
<proteinExistence type="predicted"/>
<keyword evidence="3" id="KW-1185">Reference proteome</keyword>